<dbReference type="Gene3D" id="1.10.287.130">
    <property type="match status" value="1"/>
</dbReference>
<dbReference type="InterPro" id="IPR013767">
    <property type="entry name" value="PAS_fold"/>
</dbReference>
<dbReference type="SMART" id="SM00387">
    <property type="entry name" value="HATPase_c"/>
    <property type="match status" value="1"/>
</dbReference>
<keyword evidence="7" id="KW-0902">Two-component regulatory system</keyword>
<dbReference type="InterPro" id="IPR035965">
    <property type="entry name" value="PAS-like_dom_sf"/>
</dbReference>
<evidence type="ECO:0000259" key="10">
    <source>
        <dbReference type="PROSITE" id="PS50112"/>
    </source>
</evidence>
<dbReference type="Gene3D" id="3.30.565.10">
    <property type="entry name" value="Histidine kinase-like ATPase, C-terminal domain"/>
    <property type="match status" value="1"/>
</dbReference>
<accession>A0ABN1AFL0</accession>
<dbReference type="NCBIfam" id="TIGR00229">
    <property type="entry name" value="sensory_box"/>
    <property type="match status" value="1"/>
</dbReference>
<dbReference type="InterPro" id="IPR003661">
    <property type="entry name" value="HisK_dim/P_dom"/>
</dbReference>
<evidence type="ECO:0000256" key="1">
    <source>
        <dbReference type="ARBA" id="ARBA00000085"/>
    </source>
</evidence>
<evidence type="ECO:0000313" key="12">
    <source>
        <dbReference type="Proteomes" id="UP001500909"/>
    </source>
</evidence>
<dbReference type="InterPro" id="IPR004358">
    <property type="entry name" value="Sig_transdc_His_kin-like_C"/>
</dbReference>
<dbReference type="SUPFAM" id="SSF55874">
    <property type="entry name" value="ATPase domain of HSP90 chaperone/DNA topoisomerase II/histidine kinase"/>
    <property type="match status" value="1"/>
</dbReference>
<dbReference type="Pfam" id="PF02518">
    <property type="entry name" value="HATPase_c"/>
    <property type="match status" value="1"/>
</dbReference>
<dbReference type="InterPro" id="IPR003594">
    <property type="entry name" value="HATPase_dom"/>
</dbReference>
<dbReference type="SMART" id="SM00388">
    <property type="entry name" value="HisKA"/>
    <property type="match status" value="1"/>
</dbReference>
<dbReference type="PRINTS" id="PR00344">
    <property type="entry name" value="BCTRLSENSOR"/>
</dbReference>
<feature type="region of interest" description="Disordered" evidence="8">
    <location>
        <begin position="1"/>
        <end position="32"/>
    </location>
</feature>
<keyword evidence="12" id="KW-1185">Reference proteome</keyword>
<dbReference type="SUPFAM" id="SSF55785">
    <property type="entry name" value="PYP-like sensor domain (PAS domain)"/>
    <property type="match status" value="1"/>
</dbReference>
<reference evidence="11 12" key="1">
    <citation type="journal article" date="2019" name="Int. J. Syst. Evol. Microbiol.">
        <title>The Global Catalogue of Microorganisms (GCM) 10K type strain sequencing project: providing services to taxonomists for standard genome sequencing and annotation.</title>
        <authorList>
            <consortium name="The Broad Institute Genomics Platform"/>
            <consortium name="The Broad Institute Genome Sequencing Center for Infectious Disease"/>
            <person name="Wu L."/>
            <person name="Ma J."/>
        </authorList>
    </citation>
    <scope>NUCLEOTIDE SEQUENCE [LARGE SCALE GENOMIC DNA]</scope>
    <source>
        <strain evidence="11 12">JCM 4805</strain>
    </source>
</reference>
<comment type="catalytic activity">
    <reaction evidence="1">
        <text>ATP + protein L-histidine = ADP + protein N-phospho-L-histidine.</text>
        <dbReference type="EC" id="2.7.13.3"/>
    </reaction>
</comment>
<dbReference type="InterPro" id="IPR036890">
    <property type="entry name" value="HATPase_C_sf"/>
</dbReference>
<comment type="caution">
    <text evidence="11">The sequence shown here is derived from an EMBL/GenBank/DDBJ whole genome shotgun (WGS) entry which is preliminary data.</text>
</comment>
<dbReference type="InterPro" id="IPR000014">
    <property type="entry name" value="PAS"/>
</dbReference>
<protein>
    <recommendedName>
        <fullName evidence="3">histidine kinase</fullName>
        <ecNumber evidence="3">2.7.13.3</ecNumber>
    </recommendedName>
</protein>
<organism evidence="11 12">
    <name type="scientific">Streptomyces olivaceiscleroticus</name>
    <dbReference type="NCBI Taxonomy" id="68245"/>
    <lineage>
        <taxon>Bacteria</taxon>
        <taxon>Bacillati</taxon>
        <taxon>Actinomycetota</taxon>
        <taxon>Actinomycetes</taxon>
        <taxon>Kitasatosporales</taxon>
        <taxon>Streptomycetaceae</taxon>
        <taxon>Streptomyces</taxon>
    </lineage>
</organism>
<dbReference type="PROSITE" id="PS50112">
    <property type="entry name" value="PAS"/>
    <property type="match status" value="1"/>
</dbReference>
<dbReference type="InterPro" id="IPR036097">
    <property type="entry name" value="HisK_dim/P_sf"/>
</dbReference>
<dbReference type="CDD" id="cd00082">
    <property type="entry name" value="HisKA"/>
    <property type="match status" value="1"/>
</dbReference>
<gene>
    <name evidence="11" type="ORF">GCM10010361_44620</name>
</gene>
<dbReference type="Gene3D" id="3.30.450.20">
    <property type="entry name" value="PAS domain"/>
    <property type="match status" value="1"/>
</dbReference>
<evidence type="ECO:0000256" key="6">
    <source>
        <dbReference type="ARBA" id="ARBA00022777"/>
    </source>
</evidence>
<keyword evidence="4" id="KW-0597">Phosphoprotein</keyword>
<evidence type="ECO:0000256" key="4">
    <source>
        <dbReference type="ARBA" id="ARBA00022553"/>
    </source>
</evidence>
<evidence type="ECO:0000259" key="9">
    <source>
        <dbReference type="PROSITE" id="PS50109"/>
    </source>
</evidence>
<dbReference type="SUPFAM" id="SSF47384">
    <property type="entry name" value="Homodimeric domain of signal transducing histidine kinase"/>
    <property type="match status" value="1"/>
</dbReference>
<comment type="subcellular location">
    <subcellularLocation>
        <location evidence="2">Cell membrane</location>
    </subcellularLocation>
</comment>
<dbReference type="PANTHER" id="PTHR43711:SF1">
    <property type="entry name" value="HISTIDINE KINASE 1"/>
    <property type="match status" value="1"/>
</dbReference>
<dbReference type="CDD" id="cd00130">
    <property type="entry name" value="PAS"/>
    <property type="match status" value="1"/>
</dbReference>
<sequence length="360" mass="39488">MRRPHGWTPMADNTPPRPGGAAADGNHGTGPDDIREVIVSATADGILAVDANGRILFCNPAAEELFDRSADELVGREFGFPLVVGETTIDLMLPERRVRVVEMRVTTALLESETLHVAALRDITRRRQAQRALEAALERQNVIVAVAAHQLHNPLAAVAVLVDTLRDRRAELSEQTRTEAMNRIAERIAHLQALVRKLLTAARIDAGAPHAVPEDIRVLPFLIERLGDVTEEAEAVRLSCSPDLVARVDRLAFSEMFTNCLENAFTHGRPPVVTRVVARDQRWLEVSVCDHGDGVPADFVPRLFERFSRGPGTERQGEGAGLGLWVVRALARANGGDVWYEPAPHGGSCFRLRLPRAPGR</sequence>
<feature type="domain" description="PAS" evidence="10">
    <location>
        <begin position="38"/>
        <end position="113"/>
    </location>
</feature>
<dbReference type="Pfam" id="PF00512">
    <property type="entry name" value="HisKA"/>
    <property type="match status" value="1"/>
</dbReference>
<proteinExistence type="predicted"/>
<evidence type="ECO:0000256" key="8">
    <source>
        <dbReference type="SAM" id="MobiDB-lite"/>
    </source>
</evidence>
<name>A0ABN1AFL0_9ACTN</name>
<keyword evidence="5" id="KW-0808">Transferase</keyword>
<dbReference type="InterPro" id="IPR005467">
    <property type="entry name" value="His_kinase_dom"/>
</dbReference>
<feature type="domain" description="Histidine kinase" evidence="9">
    <location>
        <begin position="146"/>
        <end position="358"/>
    </location>
</feature>
<dbReference type="EC" id="2.7.13.3" evidence="3"/>
<dbReference type="EMBL" id="BAAABY010000032">
    <property type="protein sequence ID" value="GAA0475299.1"/>
    <property type="molecule type" value="Genomic_DNA"/>
</dbReference>
<dbReference type="InterPro" id="IPR050736">
    <property type="entry name" value="Sensor_HK_Regulatory"/>
</dbReference>
<evidence type="ECO:0000313" key="11">
    <source>
        <dbReference type="EMBL" id="GAA0475299.1"/>
    </source>
</evidence>
<dbReference type="Pfam" id="PF00989">
    <property type="entry name" value="PAS"/>
    <property type="match status" value="1"/>
</dbReference>
<evidence type="ECO:0000256" key="7">
    <source>
        <dbReference type="ARBA" id="ARBA00023012"/>
    </source>
</evidence>
<keyword evidence="6" id="KW-0418">Kinase</keyword>
<evidence type="ECO:0000256" key="3">
    <source>
        <dbReference type="ARBA" id="ARBA00012438"/>
    </source>
</evidence>
<evidence type="ECO:0000256" key="2">
    <source>
        <dbReference type="ARBA" id="ARBA00004236"/>
    </source>
</evidence>
<dbReference type="Proteomes" id="UP001500909">
    <property type="component" value="Unassembled WGS sequence"/>
</dbReference>
<dbReference type="PANTHER" id="PTHR43711">
    <property type="entry name" value="TWO-COMPONENT HISTIDINE KINASE"/>
    <property type="match status" value="1"/>
</dbReference>
<evidence type="ECO:0000256" key="5">
    <source>
        <dbReference type="ARBA" id="ARBA00022679"/>
    </source>
</evidence>
<dbReference type="SMART" id="SM00091">
    <property type="entry name" value="PAS"/>
    <property type="match status" value="1"/>
</dbReference>
<dbReference type="PROSITE" id="PS50109">
    <property type="entry name" value="HIS_KIN"/>
    <property type="match status" value="1"/>
</dbReference>